<evidence type="ECO:0008006" key="2">
    <source>
        <dbReference type="Google" id="ProtNLM"/>
    </source>
</evidence>
<dbReference type="AlphaFoldDB" id="A0A6L2L383"/>
<proteinExistence type="predicted"/>
<comment type="caution">
    <text evidence="1">The sequence shown here is derived from an EMBL/GenBank/DDBJ whole genome shotgun (WGS) entry which is preliminary data.</text>
</comment>
<reference evidence="1" key="1">
    <citation type="journal article" date="2019" name="Sci. Rep.">
        <title>Draft genome of Tanacetum cinerariifolium, the natural source of mosquito coil.</title>
        <authorList>
            <person name="Yamashiro T."/>
            <person name="Shiraishi A."/>
            <person name="Satake H."/>
            <person name="Nakayama K."/>
        </authorList>
    </citation>
    <scope>NUCLEOTIDE SEQUENCE</scope>
</reference>
<accession>A0A6L2L383</accession>
<name>A0A6L2L383_TANCI</name>
<gene>
    <name evidence="1" type="ORF">Tci_028004</name>
</gene>
<sequence>MSHLVTFSNPLFDIDNDFTASDDESVSEEDVPMENFKIFSNPLFDLNEEIISTKVNPIQNEVLESITSIPPGINYFDAESNLIESLLHQNTLIDSTSKIDSFLDEFAGELMFLKTIPPGIDEADFDPEGDISLIERLLYVDNSIESFSPSLIPIEDSDPLKEEIDLFLTPDDSMPPGIENDDYDSKGDILFLE</sequence>
<evidence type="ECO:0000313" key="1">
    <source>
        <dbReference type="EMBL" id="GEU56026.1"/>
    </source>
</evidence>
<protein>
    <recommendedName>
        <fullName evidence="2">Reverse transcriptase domain-containing protein</fullName>
    </recommendedName>
</protein>
<organism evidence="1">
    <name type="scientific">Tanacetum cinerariifolium</name>
    <name type="common">Dalmatian daisy</name>
    <name type="synonym">Chrysanthemum cinerariifolium</name>
    <dbReference type="NCBI Taxonomy" id="118510"/>
    <lineage>
        <taxon>Eukaryota</taxon>
        <taxon>Viridiplantae</taxon>
        <taxon>Streptophyta</taxon>
        <taxon>Embryophyta</taxon>
        <taxon>Tracheophyta</taxon>
        <taxon>Spermatophyta</taxon>
        <taxon>Magnoliopsida</taxon>
        <taxon>eudicotyledons</taxon>
        <taxon>Gunneridae</taxon>
        <taxon>Pentapetalae</taxon>
        <taxon>asterids</taxon>
        <taxon>campanulids</taxon>
        <taxon>Asterales</taxon>
        <taxon>Asteraceae</taxon>
        <taxon>Asteroideae</taxon>
        <taxon>Anthemideae</taxon>
        <taxon>Anthemidinae</taxon>
        <taxon>Tanacetum</taxon>
    </lineage>
</organism>
<dbReference type="EMBL" id="BKCJ010003592">
    <property type="protein sequence ID" value="GEU56026.1"/>
    <property type="molecule type" value="Genomic_DNA"/>
</dbReference>